<evidence type="ECO:0000313" key="7">
    <source>
        <dbReference type="Proteomes" id="UP001205740"/>
    </source>
</evidence>
<sequence length="1281" mass="136221">MRPETIETREELARALTEQKSVAGLSIREIAGRAGASAATVGGWFAGHHAPQSQMEDALRRVLEAIGVAEPEHDEWLDAAARARRQAPRKNALPASPYRGFTPFEVDDHSVFFGRADVTDLVIETVLEQSERPTAIVTGVDRLPVVTLVGPSGAGKSSVLRAGLLAQIGREGPFEDWRYLLFTPGGDPVGSFRSAVASLPAGDGPVLIAIDQFEEMYTVNDSDARRDLIVALAEFTASRRERTFGVITVRADYYGVLAENPRAARALQNATVLVPALDHGQLRDVIVGPAAVAGITVSDDLVDLLIADLRPGLTATGLGSALPLLSHALLSTWSRSNKRTLTVADYVATGRIRGAVEQTAERVYSELDYAEKMVARRQLLAMTMVDDDTTSRRRAPLAELGVPAADKPDAKRDVRERRAAGVLDRFAAARLVSVSETHAEIAHEALLSAWPRLMRWVDEDRDQLLIARRLQAAVELWVDGDEAPELLPLGGRLDLFTEFADSPENAMRVTGEQRRFLDRAVARRDHIAERGKRQARRMRAITVTACLFAVVALVAAVLAVVARSEAVSQRNAAENSRLDATSARLANVADEQRLRNPALALQLALVAYRLSPTIEARSALLDLTSGPIPARRATAGGGVGLAVSPDGTFVAAASSDHRVRLFRLTPTGLSPSIATVGAASDDQRLLGVKFSPDGSTLWAAGTDGLAAWDVRDPARPRALSDIPRVTTSIVDLALDPTGRMLALALDGPGIQVYRRDASHRWTPLATPPSFAGAATMVAFSRDGRILASASALQRVDISAVDLDAIRPISAIALPGASNISADDADFSPRTGELALALKSRDIKTYSMTDPTRPVMTADYTDFGSYVNGVAYSDDGTHLVGSSSDDTARVYDLVNRTPPQALRVGNTVSQAAFAGSTVVTSSGDGAVAVWPSRQYSVQAGPKNTFQFAFQSDGPRFTVSTSDADGAFSQWRIDPTAGLQRAGPNVSPPAGTGFTALDMTRDARLVAVGTVDGRMYIADVSDPTRASVVSPPVDLTPGKLVETMGVSDESAVAIGGSTLSTQMPVIDIADPRAPRQVASLDMGDGLAWVSMAPGGRRAVVSTVNGYVVVVDLSSPSRPRILSRTKLFETGALASRFSPDGRRVVVSSATSQVKLVDVSDPAAPRVVSDLGGPTGAVYGATFSRDGTRVAAGGADGRLWVWDVRDPRRPTASARLQAFPGRIYDVQFGPGDKQVLATGAAGVVGSWDTDVTGVVDAACRIDTDPISRDEWALYVPGLPYQPPCR</sequence>
<feature type="transmembrane region" description="Helical" evidence="4">
    <location>
        <begin position="540"/>
        <end position="562"/>
    </location>
</feature>
<dbReference type="PROSITE" id="PS50294">
    <property type="entry name" value="WD_REPEATS_REGION"/>
    <property type="match status" value="1"/>
</dbReference>
<keyword evidence="4" id="KW-1133">Transmembrane helix</keyword>
<dbReference type="InterPro" id="IPR049052">
    <property type="entry name" value="nSTAND1"/>
</dbReference>
<dbReference type="InterPro" id="IPR036322">
    <property type="entry name" value="WD40_repeat_dom_sf"/>
</dbReference>
<organism evidence="6 7">
    <name type="scientific">Williamsia serinedens</name>
    <dbReference type="NCBI Taxonomy" id="391736"/>
    <lineage>
        <taxon>Bacteria</taxon>
        <taxon>Bacillati</taxon>
        <taxon>Actinomycetota</taxon>
        <taxon>Actinomycetes</taxon>
        <taxon>Mycobacteriales</taxon>
        <taxon>Nocardiaceae</taxon>
        <taxon>Williamsia</taxon>
    </lineage>
</organism>
<keyword evidence="2" id="KW-0677">Repeat</keyword>
<evidence type="ECO:0000256" key="3">
    <source>
        <dbReference type="PROSITE-ProRule" id="PRU00221"/>
    </source>
</evidence>
<dbReference type="InterPro" id="IPR050505">
    <property type="entry name" value="WDR55/POC1"/>
</dbReference>
<dbReference type="InterPro" id="IPR001680">
    <property type="entry name" value="WD40_rpt"/>
</dbReference>
<dbReference type="SUPFAM" id="SSF101908">
    <property type="entry name" value="Putative isomerase YbhE"/>
    <property type="match status" value="1"/>
</dbReference>
<feature type="repeat" description="WD" evidence="3">
    <location>
        <begin position="1167"/>
        <end position="1208"/>
    </location>
</feature>
<comment type="caution">
    <text evidence="6">The sequence shown here is derived from an EMBL/GenBank/DDBJ whole genome shotgun (WGS) entry which is preliminary data.</text>
</comment>
<reference evidence="6 7" key="1">
    <citation type="submission" date="2022-06" db="EMBL/GenBank/DDBJ databases">
        <title>Genomic Encyclopedia of Archaeal and Bacterial Type Strains, Phase II (KMG-II): from individual species to whole genera.</title>
        <authorList>
            <person name="Goeker M."/>
        </authorList>
    </citation>
    <scope>NUCLEOTIDE SEQUENCE [LARGE SCALE GENOMIC DNA]</scope>
    <source>
        <strain evidence="6 7">DSM 45037</strain>
    </source>
</reference>
<name>A0ABT1H2R1_9NOCA</name>
<gene>
    <name evidence="6" type="ORF">LX12_002626</name>
</gene>
<dbReference type="PROSITE" id="PS00678">
    <property type="entry name" value="WD_REPEATS_1"/>
    <property type="match status" value="1"/>
</dbReference>
<dbReference type="SUPFAM" id="SSF50978">
    <property type="entry name" value="WD40 repeat-like"/>
    <property type="match status" value="1"/>
</dbReference>
<dbReference type="InterPro" id="IPR027417">
    <property type="entry name" value="P-loop_NTPase"/>
</dbReference>
<keyword evidence="4" id="KW-0812">Transmembrane</keyword>
<dbReference type="InterPro" id="IPR019775">
    <property type="entry name" value="WD40_repeat_CS"/>
</dbReference>
<evidence type="ECO:0000313" key="6">
    <source>
        <dbReference type="EMBL" id="MCP2161431.1"/>
    </source>
</evidence>
<dbReference type="PANTHER" id="PTHR44019">
    <property type="entry name" value="WD REPEAT-CONTAINING PROTEIN 55"/>
    <property type="match status" value="1"/>
</dbReference>
<keyword evidence="1 3" id="KW-0853">WD repeat</keyword>
<keyword evidence="4" id="KW-0472">Membrane</keyword>
<protein>
    <submittedName>
        <fullName evidence="6">WD40 repeat</fullName>
    </submittedName>
</protein>
<dbReference type="PROSITE" id="PS50082">
    <property type="entry name" value="WD_REPEATS_2"/>
    <property type="match status" value="1"/>
</dbReference>
<dbReference type="Pfam" id="PF20703">
    <property type="entry name" value="nSTAND1"/>
    <property type="match status" value="1"/>
</dbReference>
<evidence type="ECO:0000259" key="5">
    <source>
        <dbReference type="Pfam" id="PF20703"/>
    </source>
</evidence>
<evidence type="ECO:0000256" key="1">
    <source>
        <dbReference type="ARBA" id="ARBA00022574"/>
    </source>
</evidence>
<keyword evidence="7" id="KW-1185">Reference proteome</keyword>
<dbReference type="Proteomes" id="UP001205740">
    <property type="component" value="Unassembled WGS sequence"/>
</dbReference>
<dbReference type="InterPro" id="IPR001387">
    <property type="entry name" value="Cro/C1-type_HTH"/>
</dbReference>
<dbReference type="InterPro" id="IPR015943">
    <property type="entry name" value="WD40/YVTN_repeat-like_dom_sf"/>
</dbReference>
<dbReference type="PANTHER" id="PTHR44019:SF8">
    <property type="entry name" value="POC1 CENTRIOLAR PROTEIN HOMOLOG"/>
    <property type="match status" value="1"/>
</dbReference>
<proteinExistence type="predicted"/>
<dbReference type="Gene3D" id="2.130.10.10">
    <property type="entry name" value="YVTN repeat-like/Quinoprotein amine dehydrogenase"/>
    <property type="match status" value="3"/>
</dbReference>
<evidence type="ECO:0000256" key="4">
    <source>
        <dbReference type="SAM" id="Phobius"/>
    </source>
</evidence>
<dbReference type="SMART" id="SM00320">
    <property type="entry name" value="WD40"/>
    <property type="match status" value="9"/>
</dbReference>
<feature type="domain" description="Novel STAND NTPase 1" evidence="5">
    <location>
        <begin position="97"/>
        <end position="483"/>
    </location>
</feature>
<dbReference type="CDD" id="cd00093">
    <property type="entry name" value="HTH_XRE"/>
    <property type="match status" value="1"/>
</dbReference>
<dbReference type="Pfam" id="PF00400">
    <property type="entry name" value="WD40"/>
    <property type="match status" value="3"/>
</dbReference>
<accession>A0ABT1H2R1</accession>
<evidence type="ECO:0000256" key="2">
    <source>
        <dbReference type="ARBA" id="ARBA00022737"/>
    </source>
</evidence>
<dbReference type="EMBL" id="JAMTCG010000004">
    <property type="protein sequence ID" value="MCP2161431.1"/>
    <property type="molecule type" value="Genomic_DNA"/>
</dbReference>
<dbReference type="RefSeq" id="WP_253654989.1">
    <property type="nucleotide sequence ID" value="NZ_BAAAOE010000002.1"/>
</dbReference>
<dbReference type="SUPFAM" id="SSF52540">
    <property type="entry name" value="P-loop containing nucleoside triphosphate hydrolases"/>
    <property type="match status" value="1"/>
</dbReference>